<comment type="caution">
    <text evidence="4">The sequence shown here is derived from an EMBL/GenBank/DDBJ whole genome shotgun (WGS) entry which is preliminary data.</text>
</comment>
<comment type="similarity">
    <text evidence="1">Belongs to the NKAP family.</text>
</comment>
<gene>
    <name evidence="4" type="ORF">DB88DRAFT_491450</name>
</gene>
<dbReference type="InterPro" id="IPR009269">
    <property type="entry name" value="NKAP_C"/>
</dbReference>
<feature type="compositionally biased region" description="Basic and acidic residues" evidence="2">
    <location>
        <begin position="455"/>
        <end position="464"/>
    </location>
</feature>
<evidence type="ECO:0000313" key="5">
    <source>
        <dbReference type="Proteomes" id="UP001182556"/>
    </source>
</evidence>
<feature type="compositionally biased region" description="Basic and acidic residues" evidence="2">
    <location>
        <begin position="338"/>
        <end position="350"/>
    </location>
</feature>
<dbReference type="AlphaFoldDB" id="A0AAD9CWT8"/>
<dbReference type="EMBL" id="JAODAN010000006">
    <property type="protein sequence ID" value="KAK1923506.1"/>
    <property type="molecule type" value="Genomic_DNA"/>
</dbReference>
<proteinExistence type="inferred from homology"/>
<evidence type="ECO:0000313" key="4">
    <source>
        <dbReference type="EMBL" id="KAK1923506.1"/>
    </source>
</evidence>
<evidence type="ECO:0000256" key="1">
    <source>
        <dbReference type="ARBA" id="ARBA00009313"/>
    </source>
</evidence>
<dbReference type="GO" id="GO:0010468">
    <property type="term" value="P:regulation of gene expression"/>
    <property type="evidence" value="ECO:0007669"/>
    <property type="project" value="TreeGrafter"/>
</dbReference>
<evidence type="ECO:0000256" key="2">
    <source>
        <dbReference type="SAM" id="MobiDB-lite"/>
    </source>
</evidence>
<feature type="region of interest" description="Disordered" evidence="2">
    <location>
        <begin position="1"/>
        <end position="490"/>
    </location>
</feature>
<feature type="compositionally biased region" description="Basic and acidic residues" evidence="2">
    <location>
        <begin position="316"/>
        <end position="326"/>
    </location>
</feature>
<dbReference type="InterPro" id="IPR040466">
    <property type="entry name" value="NKAP"/>
</dbReference>
<feature type="compositionally biased region" description="Basic and acidic residues" evidence="2">
    <location>
        <begin position="269"/>
        <end position="279"/>
    </location>
</feature>
<dbReference type="Pfam" id="PF06047">
    <property type="entry name" value="Nkap_C"/>
    <property type="match status" value="1"/>
</dbReference>
<feature type="compositionally biased region" description="Basic and acidic residues" evidence="2">
    <location>
        <begin position="110"/>
        <end position="131"/>
    </location>
</feature>
<evidence type="ECO:0000259" key="3">
    <source>
        <dbReference type="Pfam" id="PF06047"/>
    </source>
</evidence>
<feature type="compositionally biased region" description="Acidic residues" evidence="2">
    <location>
        <begin position="441"/>
        <end position="454"/>
    </location>
</feature>
<feature type="compositionally biased region" description="Basic and acidic residues" evidence="2">
    <location>
        <begin position="138"/>
        <end position="240"/>
    </location>
</feature>
<dbReference type="Proteomes" id="UP001182556">
    <property type="component" value="Unassembled WGS sequence"/>
</dbReference>
<name>A0AAD9CWT8_PAPLA</name>
<feature type="compositionally biased region" description="Basic and acidic residues" evidence="2">
    <location>
        <begin position="390"/>
        <end position="403"/>
    </location>
</feature>
<feature type="compositionally biased region" description="Basic residues" evidence="2">
    <location>
        <begin position="351"/>
        <end position="366"/>
    </location>
</feature>
<feature type="compositionally biased region" description="Basic and acidic residues" evidence="2">
    <location>
        <begin position="36"/>
        <end position="52"/>
    </location>
</feature>
<organism evidence="4 5">
    <name type="scientific">Papiliotrema laurentii</name>
    <name type="common">Cryptococcus laurentii</name>
    <dbReference type="NCBI Taxonomy" id="5418"/>
    <lineage>
        <taxon>Eukaryota</taxon>
        <taxon>Fungi</taxon>
        <taxon>Dikarya</taxon>
        <taxon>Basidiomycota</taxon>
        <taxon>Agaricomycotina</taxon>
        <taxon>Tremellomycetes</taxon>
        <taxon>Tremellales</taxon>
        <taxon>Rhynchogastremaceae</taxon>
        <taxon>Papiliotrema</taxon>
    </lineage>
</organism>
<sequence>MASIHPSRLGMVPPPQNHPLPPRPAFTSAPSSSGARDGRVDDPASREEELRRHLMARRVHRDRDARDQRSASHEVDSEKRRDEGKGSDGYRGKELISEEPVGAFGILGRAKRDALGKEEGSEERVESRGHSEGAGSERGSDRPRSSPPREGREDRHNEDRSPRRPRPRSIERDDRQRSSSRDAPDWNSPRRDEPRDRRGYVHPDRLRLQEQHPDRRMRYPDDRGYSRSPRRYEGEQRRDGGGFASQPLSREDSLSHSRHPSRRPSPSYRPHDLPPRPPREGPLPSQDQARPSAPWMNAPSGMPPFPPNKRLTPADLEQRRAERDRMTFSIWPPSPPHPWRDPDEVDEERRAKRKDRRRAKKSKRRSRYSDSETESSDSEYERKRRRRKERQREKEMAREQRYSDEEDSVDEERRKRRRERTRTRTRSRERSSTLPRRGTEEVETEPELEGEEELWVEKGADARRGNPNGGSGDEGEDVGPKLPVEHTGRDRFRTHYTNMLHGEAEAMAAYAADGKRIPRRGEIGLDAEKIEAFEAAGYVMSGSRHKRMTAVRLRKENQVINAEEKRAILKLQREEKVRKEGAIVSQFREMLEEKLREGKEER</sequence>
<dbReference type="PANTHER" id="PTHR13087">
    <property type="entry name" value="NF-KAPPA B ACTIVATING PROTEIN"/>
    <property type="match status" value="1"/>
</dbReference>
<protein>
    <submittedName>
        <fullName evidence="4">Ras-induced vulval development antagonist-domain-containing protein</fullName>
    </submittedName>
</protein>
<keyword evidence="5" id="KW-1185">Reference proteome</keyword>
<feature type="compositionally biased region" description="Basic and acidic residues" evidence="2">
    <location>
        <begin position="61"/>
        <end position="96"/>
    </location>
</feature>
<feature type="compositionally biased region" description="Basic residues" evidence="2">
    <location>
        <begin position="414"/>
        <end position="425"/>
    </location>
</feature>
<feature type="domain" description="NF-kappa-B-activating protein C-terminal" evidence="3">
    <location>
        <begin position="496"/>
        <end position="592"/>
    </location>
</feature>
<dbReference type="GO" id="GO:0005634">
    <property type="term" value="C:nucleus"/>
    <property type="evidence" value="ECO:0007669"/>
    <property type="project" value="TreeGrafter"/>
</dbReference>
<dbReference type="GO" id="GO:0003682">
    <property type="term" value="F:chromatin binding"/>
    <property type="evidence" value="ECO:0007669"/>
    <property type="project" value="InterPro"/>
</dbReference>
<dbReference type="PANTHER" id="PTHR13087:SF0">
    <property type="entry name" value="NFKB ACTIVATING PROTEIN LIKE"/>
    <property type="match status" value="1"/>
</dbReference>
<reference evidence="4" key="1">
    <citation type="submission" date="2023-02" db="EMBL/GenBank/DDBJ databases">
        <title>Identification and recombinant expression of a fungal hydrolase from Papiliotrema laurentii that hydrolyzes apple cutin and clears colloidal polyester polyurethane.</title>
        <authorList>
            <consortium name="DOE Joint Genome Institute"/>
            <person name="Roman V.A."/>
            <person name="Bojanowski C."/>
            <person name="Crable B.R."/>
            <person name="Wagner D.N."/>
            <person name="Hung C.S."/>
            <person name="Nadeau L.J."/>
            <person name="Schratz L."/>
            <person name="Haridas S."/>
            <person name="Pangilinan J."/>
            <person name="Lipzen A."/>
            <person name="Na H."/>
            <person name="Yan M."/>
            <person name="Ng V."/>
            <person name="Grigoriev I.V."/>
            <person name="Spatafora J.W."/>
            <person name="Barlow D."/>
            <person name="Biffinger J."/>
            <person name="Kelley-Loughnane N."/>
            <person name="Varaljay V.A."/>
            <person name="Crookes-Goodson W.J."/>
        </authorList>
    </citation>
    <scope>NUCLEOTIDE SEQUENCE</scope>
    <source>
        <strain evidence="4">5307AH</strain>
    </source>
</reference>
<feature type="compositionally biased region" description="Pro residues" evidence="2">
    <location>
        <begin position="12"/>
        <end position="24"/>
    </location>
</feature>
<accession>A0AAD9CWT8</accession>